<dbReference type="SUPFAM" id="SSF54106">
    <property type="entry name" value="LysM domain"/>
    <property type="match status" value="1"/>
</dbReference>
<dbReference type="GO" id="GO:0051301">
    <property type="term" value="P:cell division"/>
    <property type="evidence" value="ECO:0007669"/>
    <property type="project" value="UniProtKB-KW"/>
</dbReference>
<accession>A0A0U5AY20</accession>
<evidence type="ECO:0000313" key="1">
    <source>
        <dbReference type="EMBL" id="BAU28661.1"/>
    </source>
</evidence>
<name>A0A0U5AY20_9BACL</name>
<keyword evidence="1" id="KW-0132">Cell division</keyword>
<dbReference type="InterPro" id="IPR018392">
    <property type="entry name" value="LysM"/>
</dbReference>
<dbReference type="KEGG" id="asoc:CB4_02836"/>
<dbReference type="InterPro" id="IPR036779">
    <property type="entry name" value="LysM_dom_sf"/>
</dbReference>
<dbReference type="AlphaFoldDB" id="A0A0U5AY20"/>
<keyword evidence="1" id="KW-0131">Cell cycle</keyword>
<reference evidence="1 2" key="1">
    <citation type="submission" date="2015-12" db="EMBL/GenBank/DDBJ databases">
        <title>Genome sequence of Aneurinibacillus soli.</title>
        <authorList>
            <person name="Lee J.S."/>
            <person name="Lee K.C."/>
            <person name="Kim K.K."/>
            <person name="Lee B.W."/>
        </authorList>
    </citation>
    <scope>NUCLEOTIDE SEQUENCE [LARGE SCALE GENOMIC DNA]</scope>
    <source>
        <strain evidence="1 2">CB4</strain>
    </source>
</reference>
<proteinExistence type="predicted"/>
<dbReference type="EMBL" id="AP017312">
    <property type="protein sequence ID" value="BAU28661.1"/>
    <property type="molecule type" value="Genomic_DNA"/>
</dbReference>
<sequence length="84" mass="9233">MIIGVCVFSTANLVFASIGGNRTPKPPGIEVTVQAGDTLWEIAKRYDEQAHMSTQELMYYIQQENQLTSAVIHPGDVLVIPLES</sequence>
<dbReference type="CDD" id="cd00118">
    <property type="entry name" value="LysM"/>
    <property type="match status" value="1"/>
</dbReference>
<dbReference type="SMART" id="SM00257">
    <property type="entry name" value="LysM"/>
    <property type="match status" value="1"/>
</dbReference>
<organism evidence="1 2">
    <name type="scientific">Aneurinibacillus soli</name>
    <dbReference type="NCBI Taxonomy" id="1500254"/>
    <lineage>
        <taxon>Bacteria</taxon>
        <taxon>Bacillati</taxon>
        <taxon>Bacillota</taxon>
        <taxon>Bacilli</taxon>
        <taxon>Bacillales</taxon>
        <taxon>Paenibacillaceae</taxon>
        <taxon>Aneurinibacillus group</taxon>
        <taxon>Aneurinibacillus</taxon>
    </lineage>
</organism>
<dbReference type="Pfam" id="PF01476">
    <property type="entry name" value="LysM"/>
    <property type="match status" value="1"/>
</dbReference>
<gene>
    <name evidence="1" type="primary">yneA</name>
    <name evidence="1" type="ORF">CB4_02836</name>
</gene>
<dbReference type="Proteomes" id="UP000217696">
    <property type="component" value="Chromosome"/>
</dbReference>
<dbReference type="Gene3D" id="3.10.350.10">
    <property type="entry name" value="LysM domain"/>
    <property type="match status" value="1"/>
</dbReference>
<keyword evidence="2" id="KW-1185">Reference proteome</keyword>
<evidence type="ECO:0000313" key="2">
    <source>
        <dbReference type="Proteomes" id="UP000217696"/>
    </source>
</evidence>
<dbReference type="PROSITE" id="PS51782">
    <property type="entry name" value="LYSM"/>
    <property type="match status" value="1"/>
</dbReference>
<protein>
    <submittedName>
        <fullName evidence="1">Cell division suppressor protein YneA</fullName>
    </submittedName>
</protein>